<gene>
    <name evidence="1" type="ORF">SORDD16_01417</name>
</gene>
<dbReference type="PATRIC" id="fig|1303.79.peg.1692"/>
<dbReference type="OrthoDB" id="2233558at2"/>
<accession>A0A139PAZ8</accession>
<evidence type="ECO:0008006" key="3">
    <source>
        <dbReference type="Google" id="ProtNLM"/>
    </source>
</evidence>
<dbReference type="RefSeq" id="WP_061452983.1">
    <property type="nucleotide sequence ID" value="NZ_KQ969553.1"/>
</dbReference>
<sequence>MFKKIAMIMLLGGLGMMILAGCSEKNSRKFIEGKAVELSKVYPTENLEDLFDKFPKGFNITTNDLYDYNEDGSYTLQKISLNGDSETKQFSGKILEKRITVDEKGKISEKVVYDGEIEYQNSEIQLKDTQAKITIRHPKLLIQKFTIQKDFLSQLSLNKKSYSTETGAAHISYFLENKELSDYMAVTQDTKLKMVIYIMYETMENKAYNYTLDIQNGHNSYSETIGG</sequence>
<dbReference type="PROSITE" id="PS51257">
    <property type="entry name" value="PROKAR_LIPOPROTEIN"/>
    <property type="match status" value="1"/>
</dbReference>
<name>A0A139PAZ8_STROR</name>
<evidence type="ECO:0000313" key="1">
    <source>
        <dbReference type="EMBL" id="KXT85517.1"/>
    </source>
</evidence>
<protein>
    <recommendedName>
        <fullName evidence="3">Lipoprotein</fullName>
    </recommendedName>
</protein>
<proteinExistence type="predicted"/>
<dbReference type="EMBL" id="LQOB01000269">
    <property type="protein sequence ID" value="KXT85517.1"/>
    <property type="molecule type" value="Genomic_DNA"/>
</dbReference>
<dbReference type="AlphaFoldDB" id="A0A139PAZ8"/>
<organism evidence="1 2">
    <name type="scientific">Streptococcus oralis</name>
    <dbReference type="NCBI Taxonomy" id="1303"/>
    <lineage>
        <taxon>Bacteria</taxon>
        <taxon>Bacillati</taxon>
        <taxon>Bacillota</taxon>
        <taxon>Bacilli</taxon>
        <taxon>Lactobacillales</taxon>
        <taxon>Streptococcaceae</taxon>
        <taxon>Streptococcus</taxon>
    </lineage>
</organism>
<evidence type="ECO:0000313" key="2">
    <source>
        <dbReference type="Proteomes" id="UP000072653"/>
    </source>
</evidence>
<reference evidence="1 2" key="1">
    <citation type="submission" date="2016-01" db="EMBL/GenBank/DDBJ databases">
        <title>Highly variable Streptococcus oralis are common among viridans streptococci isolated from primates.</title>
        <authorList>
            <person name="Denapaite D."/>
            <person name="Rieger M."/>
            <person name="Koendgen S."/>
            <person name="Brueckner R."/>
            <person name="Ochigava I."/>
            <person name="Kappeler P."/>
            <person name="Maetz-Rensing K."/>
            <person name="Leendertz F."/>
            <person name="Hakenbeck R."/>
        </authorList>
    </citation>
    <scope>NUCLEOTIDE SEQUENCE [LARGE SCALE GENOMIC DNA]</scope>
    <source>
        <strain evidence="1 2">DD16</strain>
    </source>
</reference>
<comment type="caution">
    <text evidence="1">The sequence shown here is derived from an EMBL/GenBank/DDBJ whole genome shotgun (WGS) entry which is preliminary data.</text>
</comment>
<dbReference type="Proteomes" id="UP000072653">
    <property type="component" value="Unassembled WGS sequence"/>
</dbReference>